<dbReference type="EMBL" id="BMAW01024300">
    <property type="protein sequence ID" value="GFT87362.1"/>
    <property type="molecule type" value="Genomic_DNA"/>
</dbReference>
<accession>A0A8X6U3K8</accession>
<evidence type="ECO:0000313" key="3">
    <source>
        <dbReference type="Proteomes" id="UP000887013"/>
    </source>
</evidence>
<evidence type="ECO:0000313" key="2">
    <source>
        <dbReference type="EMBL" id="GFT87362.1"/>
    </source>
</evidence>
<feature type="signal peptide" evidence="1">
    <location>
        <begin position="1"/>
        <end position="17"/>
    </location>
</feature>
<gene>
    <name evidence="2" type="ORF">NPIL_300101</name>
</gene>
<feature type="chain" id="PRO_5036461696" evidence="1">
    <location>
        <begin position="18"/>
        <end position="194"/>
    </location>
</feature>
<reference evidence="2" key="1">
    <citation type="submission" date="2020-08" db="EMBL/GenBank/DDBJ databases">
        <title>Multicomponent nature underlies the extraordinary mechanical properties of spider dragline silk.</title>
        <authorList>
            <person name="Kono N."/>
            <person name="Nakamura H."/>
            <person name="Mori M."/>
            <person name="Yoshida Y."/>
            <person name="Ohtoshi R."/>
            <person name="Malay A.D."/>
            <person name="Moran D.A.P."/>
            <person name="Tomita M."/>
            <person name="Numata K."/>
            <person name="Arakawa K."/>
        </authorList>
    </citation>
    <scope>NUCLEOTIDE SEQUENCE</scope>
</reference>
<proteinExistence type="predicted"/>
<dbReference type="AlphaFoldDB" id="A0A8X6U3K8"/>
<organism evidence="2 3">
    <name type="scientific">Nephila pilipes</name>
    <name type="common">Giant wood spider</name>
    <name type="synonym">Nephila maculata</name>
    <dbReference type="NCBI Taxonomy" id="299642"/>
    <lineage>
        <taxon>Eukaryota</taxon>
        <taxon>Metazoa</taxon>
        <taxon>Ecdysozoa</taxon>
        <taxon>Arthropoda</taxon>
        <taxon>Chelicerata</taxon>
        <taxon>Arachnida</taxon>
        <taxon>Araneae</taxon>
        <taxon>Araneomorphae</taxon>
        <taxon>Entelegynae</taxon>
        <taxon>Araneoidea</taxon>
        <taxon>Nephilidae</taxon>
        <taxon>Nephila</taxon>
    </lineage>
</organism>
<evidence type="ECO:0000256" key="1">
    <source>
        <dbReference type="SAM" id="SignalP"/>
    </source>
</evidence>
<dbReference type="Proteomes" id="UP000887013">
    <property type="component" value="Unassembled WGS sequence"/>
</dbReference>
<sequence length="194" mass="20723">MFFKIILFSSIPRFTVSNAVGIGARLIGNNGIKGGADQVGGAITGGADEIANAIEGAANEVGPMAIGAGFDELTEALGRVNADIGLALKRAADQFAQAYTRNRGYETYQPQAVPYEGRYEPYVPQGGSIKEWTGISMGYCTLKYILKGGGKGGNYEVLNLPTKHLLRLYTPSVCPDFHLMDDNAYLHGANIVEE</sequence>
<keyword evidence="1" id="KW-0732">Signal</keyword>
<comment type="caution">
    <text evidence="2">The sequence shown here is derived from an EMBL/GenBank/DDBJ whole genome shotgun (WGS) entry which is preliminary data.</text>
</comment>
<protein>
    <submittedName>
        <fullName evidence="2">Uncharacterized protein</fullName>
    </submittedName>
</protein>
<name>A0A8X6U3K8_NEPPI</name>
<keyword evidence="3" id="KW-1185">Reference proteome</keyword>